<dbReference type="RefSeq" id="XP_042186556.1">
    <property type="nucleotide sequence ID" value="XM_042330622.1"/>
</dbReference>
<keyword evidence="6" id="KW-1015">Disulfide bond</keyword>
<evidence type="ECO:0000256" key="7">
    <source>
        <dbReference type="ARBA" id="ARBA00023242"/>
    </source>
</evidence>
<evidence type="ECO:0000313" key="12">
    <source>
        <dbReference type="Ensembl" id="ENSOTSP00005002118.2"/>
    </source>
</evidence>
<dbReference type="InterPro" id="IPR050964">
    <property type="entry name" value="Striated_Muscle_Regulatory"/>
</dbReference>
<dbReference type="Ensembl" id="ENSOTST00005002365.2">
    <property type="protein sequence ID" value="ENSOTSP00005002118.2"/>
    <property type="gene ID" value="ENSOTSG00005001232.2"/>
</dbReference>
<comment type="subcellular location">
    <subcellularLocation>
        <location evidence="2">Cytoplasm</location>
    </subcellularLocation>
    <subcellularLocation>
        <location evidence="1">Nucleus</location>
    </subcellularLocation>
</comment>
<proteinExistence type="inferred from homology"/>
<dbReference type="InterPro" id="IPR003599">
    <property type="entry name" value="Ig_sub"/>
</dbReference>
<dbReference type="Pfam" id="PF18362">
    <property type="entry name" value="THB"/>
    <property type="match status" value="1"/>
</dbReference>
<dbReference type="InterPro" id="IPR003598">
    <property type="entry name" value="Ig_sub2"/>
</dbReference>
<dbReference type="FunFam" id="2.60.40.10:FF:001438">
    <property type="entry name" value="Immunoglobulin-like and fibronectin type III domain-containing protein 1"/>
    <property type="match status" value="1"/>
</dbReference>
<keyword evidence="7" id="KW-0539">Nucleus</keyword>
<dbReference type="SMART" id="SM00060">
    <property type="entry name" value="FN3"/>
    <property type="match status" value="4"/>
</dbReference>
<dbReference type="Pfam" id="PF00041">
    <property type="entry name" value="fn3"/>
    <property type="match status" value="4"/>
</dbReference>
<dbReference type="GO" id="GO:0005634">
    <property type="term" value="C:nucleus"/>
    <property type="evidence" value="ECO:0007669"/>
    <property type="project" value="UniProtKB-SubCell"/>
</dbReference>
<reference evidence="12" key="1">
    <citation type="submission" date="2025-05" db="UniProtKB">
        <authorList>
            <consortium name="Ensembl"/>
        </authorList>
    </citation>
    <scope>IDENTIFICATION</scope>
</reference>
<evidence type="ECO:0000256" key="8">
    <source>
        <dbReference type="ARBA" id="ARBA00023319"/>
    </source>
</evidence>
<keyword evidence="13" id="KW-1185">Reference proteome</keyword>
<feature type="domain" description="Ig-like" evidence="10">
    <location>
        <begin position="1574"/>
        <end position="1662"/>
    </location>
</feature>
<gene>
    <name evidence="12" type="primary">LOC112221497</name>
</gene>
<dbReference type="Proteomes" id="UP000694402">
    <property type="component" value="Unassembled WGS sequence"/>
</dbReference>
<name>A0A8C8BV82_ONCTS</name>
<evidence type="ECO:0000313" key="13">
    <source>
        <dbReference type="Proteomes" id="UP000694402"/>
    </source>
</evidence>
<protein>
    <submittedName>
        <fullName evidence="12">Immunoglobulin like and fibronectin type III domain containing 1, tandem duplicate 2</fullName>
    </submittedName>
</protein>
<accession>A0A8C8BV82</accession>
<dbReference type="PROSITE" id="PS50835">
    <property type="entry name" value="IG_LIKE"/>
    <property type="match status" value="6"/>
</dbReference>
<feature type="region of interest" description="Disordered" evidence="9">
    <location>
        <begin position="419"/>
        <end position="438"/>
    </location>
</feature>
<dbReference type="FunFam" id="2.60.40.10:FF:001097">
    <property type="entry name" value="Immunoglobulin-like and fibronectin type III domain-containing protein 1"/>
    <property type="match status" value="1"/>
</dbReference>
<keyword evidence="5" id="KW-0677">Repeat</keyword>
<evidence type="ECO:0000259" key="11">
    <source>
        <dbReference type="PROSITE" id="PS50853"/>
    </source>
</evidence>
<feature type="domain" description="Ig-like" evidence="10">
    <location>
        <begin position="50"/>
        <end position="140"/>
    </location>
</feature>
<feature type="region of interest" description="Disordered" evidence="9">
    <location>
        <begin position="455"/>
        <end position="607"/>
    </location>
</feature>
<feature type="domain" description="Fibronectin type-III" evidence="11">
    <location>
        <begin position="1461"/>
        <end position="1555"/>
    </location>
</feature>
<dbReference type="GO" id="GO:0031430">
    <property type="term" value="C:M band"/>
    <property type="evidence" value="ECO:0007669"/>
    <property type="project" value="TreeGrafter"/>
</dbReference>
<comment type="similarity">
    <text evidence="3">Belongs to the protein kinase superfamily. CAMK Ser/Thr protein kinase family.</text>
</comment>
<dbReference type="InterPro" id="IPR013098">
    <property type="entry name" value="Ig_I-set"/>
</dbReference>
<organism evidence="12 13">
    <name type="scientific">Oncorhynchus tshawytscha</name>
    <name type="common">Chinook salmon</name>
    <name type="synonym">Salmo tshawytscha</name>
    <dbReference type="NCBI Taxonomy" id="74940"/>
    <lineage>
        <taxon>Eukaryota</taxon>
        <taxon>Metazoa</taxon>
        <taxon>Chordata</taxon>
        <taxon>Craniata</taxon>
        <taxon>Vertebrata</taxon>
        <taxon>Euteleostomi</taxon>
        <taxon>Actinopterygii</taxon>
        <taxon>Neopterygii</taxon>
        <taxon>Teleostei</taxon>
        <taxon>Protacanthopterygii</taxon>
        <taxon>Salmoniformes</taxon>
        <taxon>Salmonidae</taxon>
        <taxon>Salmoninae</taxon>
        <taxon>Oncorhynchus</taxon>
    </lineage>
</organism>
<feature type="compositionally biased region" description="Basic and acidic residues" evidence="9">
    <location>
        <begin position="455"/>
        <end position="545"/>
    </location>
</feature>
<dbReference type="PROSITE" id="PS50853">
    <property type="entry name" value="FN3"/>
    <property type="match status" value="4"/>
</dbReference>
<dbReference type="InterPro" id="IPR040849">
    <property type="entry name" value="MyBP-C_THB"/>
</dbReference>
<keyword evidence="4" id="KW-0963">Cytoplasm</keyword>
<dbReference type="AlphaFoldDB" id="A0A8C8BV82"/>
<feature type="domain" description="Ig-like" evidence="10">
    <location>
        <begin position="698"/>
        <end position="784"/>
    </location>
</feature>
<dbReference type="FunFam" id="2.60.40.10:FF:001401">
    <property type="entry name" value="immunoglobulin-like and fibronectin type III domain-containing protein 1"/>
    <property type="match status" value="1"/>
</dbReference>
<evidence type="ECO:0000256" key="3">
    <source>
        <dbReference type="ARBA" id="ARBA00006692"/>
    </source>
</evidence>
<evidence type="ECO:0000259" key="10">
    <source>
        <dbReference type="PROSITE" id="PS50835"/>
    </source>
</evidence>
<dbReference type="GO" id="GO:0045214">
    <property type="term" value="P:sarcomere organization"/>
    <property type="evidence" value="ECO:0007669"/>
    <property type="project" value="TreeGrafter"/>
</dbReference>
<evidence type="ECO:0000256" key="6">
    <source>
        <dbReference type="ARBA" id="ARBA00023157"/>
    </source>
</evidence>
<dbReference type="PANTHER" id="PTHR13817">
    <property type="entry name" value="TITIN"/>
    <property type="match status" value="1"/>
</dbReference>
<sequence>MKIPGSTAPPPGQEDDWAPQGQVAIKRRSRVPGVMITQFVEEVPEGMSTPDFTRKPIALTIQEGKLAFFKSMVSGVPKPNITWARNKGPLEDPVKYISRYDETMEEYFLEIPNVRAEQADTYKCFAANEYGRAVCTATLNVIEVGFKKKATTGPKRAAPEDFRKMLKRKVVRTKPQLKKKEGEIDPKFWEVLLSSPKKDYEKVCMEYGVSDFRWMLKQLNLKKKEREEEQAKVVEKIENLKHIEVKRDGSAEFELDMELKNPNSQVFLFKDGVMVPYSDDGSGKHNLNKIGKKYIFSINDLMPDDAGLYQVDVEDANCFSTDFKIIPVEFVVKIQEVKAKEREDAMFECVLSHPFQKIVWTGKKIPLEQGDKFDITVSEDHLIHSLKVKDCAQVDKGVYTAMAGITSCNAWLIVEADNDPNMRGGKASRKTTTAGGGGENLAKIAAEQSAKLQKEKDDLDAARRAQAEKDAADAARQSQAEKDAADAARRAQAEKDAADAARRAQAEKDAADAARRAQAEKDAADAARRAQAEKDAADAARRAQAEMDPADAARWAQAEKDAADAARRAQAEKDAADAARRAQAEKDAADAAGAGAGAGEGDGEGHGGKGVQFLNGLVDITGSLGETAELSCKLSHENCEGVWLKDGQLLTNEDGLKIIQDGASHKLVIENCKKDDAGVYSFEVDGHKSEAKFTVSDPGAQFVGCGLSDIEVKFDETAELSLTLSSPNVEGFWFKDGKEVPRGDRVKIIKEGASHRLVIDNCKKDDAGIYHFEVDGRKSKATLTVQGAQFSIGLSDVDVKLDATAELLCEVSSLNIEGVWYKHGKQVTPDDRVKIITDGACHKLVIDCCRKDDGAVYRFEVDGRISEATLTVQPVQFILGVADVQVKICTPAELSCKLSSPNCKGIWYKDGFQVPPDDRVKIIKEGACHKLVIDNCKNDDSGVYRFEVDGRISEGSLTVQNPPTFNMDSLREFSKPVIVRACETAEWKLAFSGGDPMKIKWIKEDEELLEGLNVKIEQTDIKAGLCITDCQRRNCGEVKINIKNDYGTLEATSRLIVLDKPTPPQRPVEIVETSLTAIEFKWKPPKDDGGCPVKHYILERQQVGGSKTWTNVGELPNDPLKYRDTNVKPGKRYCYHIRAKNEEGVSNALETEDIQAGILCYPGPPSAPKVVSAFKDCINLVWSPPINTGGTETWGYNLERRKKGSNFWSPANLDGPIKDTTFALKDVIEGAAYEFRVSAINISGVGEPSPPSVIVFARDPKKPPGKVIDLKLTDSSYTTFSLAWTKPKEVEGVEDEAKGYFVEIRPNESPEWTRCNINPIIPTSFNVIGLKAMGMFWVRVIATNDGGEGEPQGFDNYIIAMPPPVRPQFTGKMKSFMVVRKGNTVRFNINFEASPLPDIYWLKDCVPLSKRVTITNSDRGSQLLIPTSERSDTGIFTIIVKNMVGQETFSVEIRVTDDPKPPGPVELEQNVPGTVTVTWTPSPDEKKDDRLHYVVYKRDSVKRTWRMVADSLFNHKFTVINILPGREYNFRVFAKNDMGLSEPAVSPTWRTTRRKDKFILDMPDVKGLDLQCPPSFLLRLKIRTAPPGYECYMSCAVRGDPKPHVTWYHNNVSLNTNTNYLITNVCGVCTMLILKIGPKDSGDYSVIADSPLGRAECSTKLTVRE</sequence>
<dbReference type="KEGG" id="otw:112221497"/>
<dbReference type="FunFam" id="2.60.40.10:FF:000032">
    <property type="entry name" value="palladin isoform X1"/>
    <property type="match status" value="1"/>
</dbReference>
<evidence type="ECO:0000256" key="5">
    <source>
        <dbReference type="ARBA" id="ARBA00022737"/>
    </source>
</evidence>
<keyword evidence="8" id="KW-0393">Immunoglobulin domain</keyword>
<feature type="domain" description="Ig-like" evidence="10">
    <location>
        <begin position="625"/>
        <end position="694"/>
    </location>
</feature>
<dbReference type="CDD" id="cd00063">
    <property type="entry name" value="FN3"/>
    <property type="match status" value="4"/>
</dbReference>
<feature type="region of interest" description="Disordered" evidence="9">
    <location>
        <begin position="1"/>
        <end position="20"/>
    </location>
</feature>
<dbReference type="FunFam" id="2.60.40.10:FF:000084">
    <property type="entry name" value="Myosin binding protein C, slow type"/>
    <property type="match status" value="1"/>
</dbReference>
<dbReference type="SMART" id="SM00409">
    <property type="entry name" value="IG"/>
    <property type="match status" value="10"/>
</dbReference>
<feature type="domain" description="Ig-like" evidence="10">
    <location>
        <begin position="874"/>
        <end position="958"/>
    </location>
</feature>
<feature type="domain" description="Fibronectin type-III" evidence="11">
    <location>
        <begin position="1063"/>
        <end position="1159"/>
    </location>
</feature>
<dbReference type="GeneTree" id="ENSGT00940000160123"/>
<feature type="domain" description="Fibronectin type-III" evidence="11">
    <location>
        <begin position="1164"/>
        <end position="1260"/>
    </location>
</feature>
<dbReference type="Pfam" id="PF07679">
    <property type="entry name" value="I-set"/>
    <property type="match status" value="9"/>
</dbReference>
<evidence type="ECO:0000256" key="1">
    <source>
        <dbReference type="ARBA" id="ARBA00004123"/>
    </source>
</evidence>
<evidence type="ECO:0000256" key="9">
    <source>
        <dbReference type="SAM" id="MobiDB-lite"/>
    </source>
</evidence>
<dbReference type="FunFam" id="2.60.40.10:FF:001231">
    <property type="entry name" value="Immunoglobulin-like and fibronectin type III domain containing 1"/>
    <property type="match status" value="1"/>
</dbReference>
<evidence type="ECO:0000256" key="2">
    <source>
        <dbReference type="ARBA" id="ARBA00004496"/>
    </source>
</evidence>
<dbReference type="FunFam" id="2.60.40.10:FF:000050">
    <property type="entry name" value="Titin isoform B"/>
    <property type="match status" value="1"/>
</dbReference>
<dbReference type="SMART" id="SM00408">
    <property type="entry name" value="IGc2"/>
    <property type="match status" value="5"/>
</dbReference>
<accession>A0A8C8C2J0</accession>
<dbReference type="PANTHER" id="PTHR13817:SF180">
    <property type="entry name" value="IMMUNOGLOBULIN-LIKE AND FIBRONECTIN TYPE III DOMAIN-CONTAINING 1, TANDEM DUPLICATE 3-RELATED"/>
    <property type="match status" value="1"/>
</dbReference>
<feature type="domain" description="Fibronectin type-III" evidence="11">
    <location>
        <begin position="1263"/>
        <end position="1364"/>
    </location>
</feature>
<evidence type="ECO:0000256" key="4">
    <source>
        <dbReference type="ARBA" id="ARBA00022490"/>
    </source>
</evidence>
<dbReference type="InterPro" id="IPR007110">
    <property type="entry name" value="Ig-like_dom"/>
</dbReference>
<dbReference type="InterPro" id="IPR003961">
    <property type="entry name" value="FN3_dom"/>
</dbReference>
<dbReference type="FunFam" id="2.60.40.10:FF:001232">
    <property type="entry name" value="Immunoglobulin-like and fibronectin type III domain-containing 1"/>
    <property type="match status" value="1"/>
</dbReference>
<feature type="compositionally biased region" description="Basic and acidic residues" evidence="9">
    <location>
        <begin position="557"/>
        <end position="589"/>
    </location>
</feature>
<dbReference type="Ensembl" id="ENSOTST00005002367.2">
    <property type="protein sequence ID" value="ENSOTSP00005002120.2"/>
    <property type="gene ID" value="ENSOTSG00005001232.2"/>
</dbReference>
<feature type="domain" description="Ig-like" evidence="10">
    <location>
        <begin position="1367"/>
        <end position="1456"/>
    </location>
</feature>
<dbReference type="GeneID" id="112221497"/>